<evidence type="ECO:0000256" key="3">
    <source>
        <dbReference type="ARBA" id="ARBA00048132"/>
    </source>
</evidence>
<evidence type="ECO:0000259" key="4">
    <source>
        <dbReference type="Pfam" id="PF07992"/>
    </source>
</evidence>
<feature type="domain" description="FAD/NAD(P)-binding" evidence="4">
    <location>
        <begin position="15"/>
        <end position="309"/>
    </location>
</feature>
<dbReference type="PRINTS" id="PR00469">
    <property type="entry name" value="PNDRDTASEII"/>
</dbReference>
<keyword evidence="2 5" id="KW-0560">Oxidoreductase</keyword>
<dbReference type="Proteomes" id="UP000829494">
    <property type="component" value="Chromosome"/>
</dbReference>
<dbReference type="PRINTS" id="PR00368">
    <property type="entry name" value="FADPNR"/>
</dbReference>
<dbReference type="InterPro" id="IPR050097">
    <property type="entry name" value="Ferredoxin-NADP_redctase_2"/>
</dbReference>
<dbReference type="GeneID" id="66855860"/>
<keyword evidence="1" id="KW-0285">Flavoprotein</keyword>
<reference evidence="5 6" key="1">
    <citation type="submission" date="2022-03" db="EMBL/GenBank/DDBJ databases">
        <title>Complete genome of Streptomyces rimosus ssp. rimosus R7 (=ATCC 10970).</title>
        <authorList>
            <person name="Beganovic S."/>
            <person name="Ruckert C."/>
            <person name="Busche T."/>
            <person name="Kalinowski J."/>
            <person name="Wittmann C."/>
        </authorList>
    </citation>
    <scope>NUCLEOTIDE SEQUENCE [LARGE SCALE GENOMIC DNA]</scope>
    <source>
        <strain evidence="5 6">R7</strain>
    </source>
</reference>
<evidence type="ECO:0000313" key="5">
    <source>
        <dbReference type="EMBL" id="UNZ05031.1"/>
    </source>
</evidence>
<proteinExistence type="predicted"/>
<dbReference type="EC" id="1.8.1.9" evidence="5"/>
<dbReference type="GO" id="GO:0004791">
    <property type="term" value="F:thioredoxin-disulfide reductase (NADPH) activity"/>
    <property type="evidence" value="ECO:0007669"/>
    <property type="project" value="UniProtKB-EC"/>
</dbReference>
<dbReference type="EMBL" id="CP094298">
    <property type="protein sequence ID" value="UNZ05031.1"/>
    <property type="molecule type" value="Genomic_DNA"/>
</dbReference>
<dbReference type="Gene3D" id="3.50.50.60">
    <property type="entry name" value="FAD/NAD(P)-binding domain"/>
    <property type="match status" value="2"/>
</dbReference>
<dbReference type="RefSeq" id="WP_003981645.1">
    <property type="nucleotide sequence ID" value="NZ_CP043497.1"/>
</dbReference>
<evidence type="ECO:0000313" key="6">
    <source>
        <dbReference type="Proteomes" id="UP000829494"/>
    </source>
</evidence>
<organism evidence="5 6">
    <name type="scientific">Streptomyces rimosus subsp. rimosus</name>
    <dbReference type="NCBI Taxonomy" id="132474"/>
    <lineage>
        <taxon>Bacteria</taxon>
        <taxon>Bacillati</taxon>
        <taxon>Actinomycetota</taxon>
        <taxon>Actinomycetes</taxon>
        <taxon>Kitasatosporales</taxon>
        <taxon>Streptomycetaceae</taxon>
        <taxon>Streptomyces</taxon>
    </lineage>
</organism>
<dbReference type="InterPro" id="IPR036188">
    <property type="entry name" value="FAD/NAD-bd_sf"/>
</dbReference>
<dbReference type="Pfam" id="PF07992">
    <property type="entry name" value="Pyr_redox_2"/>
    <property type="match status" value="1"/>
</dbReference>
<evidence type="ECO:0000256" key="1">
    <source>
        <dbReference type="ARBA" id="ARBA00022630"/>
    </source>
</evidence>
<accession>A0ABY3Z405</accession>
<protein>
    <submittedName>
        <fullName evidence="5">Thioredoxin reductase</fullName>
        <ecNumber evidence="5">1.8.1.9</ecNumber>
    </submittedName>
</protein>
<name>A0ABY3Z405_STRRM</name>
<dbReference type="SUPFAM" id="SSF51905">
    <property type="entry name" value="FAD/NAD(P)-binding domain"/>
    <property type="match status" value="1"/>
</dbReference>
<sequence length="335" mass="34903">MSVEEKQSAKNARSYDVVVIGGGAAGLSGALMLGRARRSVLVVDAGRPRNAPAAASHNYLTRDGVSPGELLAEGRAEVQRYGGEVVADEVVAAEAVGEGLFRVTLGSGASVEARRLLLASGMVDELPDVPGLAERWGRDVLHCPYCHGYEVRDQAIGVLSTGPVAMRQALLWRQWSEDVRLFLHTGPEPSDEEYEQLTARGIAVVDGEVTGLEVAGRAEGGDDRISGVELAGGAVVPCRALVIAPRFDVRAKVVESLGLEVAEMVVGDGAVLGSYVAARPGGATSVPGVWAAGNAADPMATVSAAAAMGVRAAGEINFDLVEEETRRAVRERRAA</sequence>
<dbReference type="PANTHER" id="PTHR48105">
    <property type="entry name" value="THIOREDOXIN REDUCTASE 1-RELATED-RELATED"/>
    <property type="match status" value="1"/>
</dbReference>
<dbReference type="InterPro" id="IPR023753">
    <property type="entry name" value="FAD/NAD-binding_dom"/>
</dbReference>
<evidence type="ECO:0000256" key="2">
    <source>
        <dbReference type="ARBA" id="ARBA00023002"/>
    </source>
</evidence>
<comment type="catalytic activity">
    <reaction evidence="3">
        <text>[thioredoxin]-dithiol + NADP(+) = [thioredoxin]-disulfide + NADPH + H(+)</text>
        <dbReference type="Rhea" id="RHEA:20345"/>
        <dbReference type="Rhea" id="RHEA-COMP:10698"/>
        <dbReference type="Rhea" id="RHEA-COMP:10700"/>
        <dbReference type="ChEBI" id="CHEBI:15378"/>
        <dbReference type="ChEBI" id="CHEBI:29950"/>
        <dbReference type="ChEBI" id="CHEBI:50058"/>
        <dbReference type="ChEBI" id="CHEBI:57783"/>
        <dbReference type="ChEBI" id="CHEBI:58349"/>
        <dbReference type="EC" id="1.8.1.9"/>
    </reaction>
</comment>
<gene>
    <name evidence="5" type="primary">trxB2</name>
    <name evidence="5" type="ORF">SRIMR7_23025</name>
</gene>
<keyword evidence="6" id="KW-1185">Reference proteome</keyword>